<feature type="chain" id="PRO_5046236883" description="NlpE-like protein" evidence="1">
    <location>
        <begin position="23"/>
        <end position="125"/>
    </location>
</feature>
<evidence type="ECO:0008006" key="4">
    <source>
        <dbReference type="Google" id="ProtNLM"/>
    </source>
</evidence>
<organism evidence="2 3">
    <name type="scientific">Arcicella aquatica</name>
    <dbReference type="NCBI Taxonomy" id="217141"/>
    <lineage>
        <taxon>Bacteria</taxon>
        <taxon>Pseudomonadati</taxon>
        <taxon>Bacteroidota</taxon>
        <taxon>Cytophagia</taxon>
        <taxon>Cytophagales</taxon>
        <taxon>Flectobacillaceae</taxon>
        <taxon>Arcicella</taxon>
    </lineage>
</organism>
<comment type="caution">
    <text evidence="2">The sequence shown here is derived from an EMBL/GenBank/DDBJ whole genome shotgun (WGS) entry which is preliminary data.</text>
</comment>
<sequence>MKKTIVFATLLTFISISTFALQKETTASNCSSTCVAQSDSLEYKDYYGSYKMADNPYVPKMKVYFKAGELYGQAADYPETKLIKKKDDEFEEGNFGAQIIFVRTSGLISGVKVIVQGQELIGTKE</sequence>
<evidence type="ECO:0000313" key="3">
    <source>
        <dbReference type="Proteomes" id="UP001304671"/>
    </source>
</evidence>
<keyword evidence="3" id="KW-1185">Reference proteome</keyword>
<dbReference type="RefSeq" id="WP_323251606.1">
    <property type="nucleotide sequence ID" value="NZ_JAYFUL010000036.1"/>
</dbReference>
<proteinExistence type="predicted"/>
<evidence type="ECO:0000313" key="2">
    <source>
        <dbReference type="EMBL" id="MEA5259730.1"/>
    </source>
</evidence>
<protein>
    <recommendedName>
        <fullName evidence="4">NlpE-like protein</fullName>
    </recommendedName>
</protein>
<evidence type="ECO:0000256" key="1">
    <source>
        <dbReference type="SAM" id="SignalP"/>
    </source>
</evidence>
<keyword evidence="1" id="KW-0732">Signal</keyword>
<dbReference type="EMBL" id="JAYFUL010000036">
    <property type="protein sequence ID" value="MEA5259730.1"/>
    <property type="molecule type" value="Genomic_DNA"/>
</dbReference>
<feature type="signal peptide" evidence="1">
    <location>
        <begin position="1"/>
        <end position="22"/>
    </location>
</feature>
<dbReference type="Proteomes" id="UP001304671">
    <property type="component" value="Unassembled WGS sequence"/>
</dbReference>
<accession>A0ABU5QS97</accession>
<reference evidence="2 3" key="1">
    <citation type="submission" date="2023-12" db="EMBL/GenBank/DDBJ databases">
        <title>Novel species of the genus Arcicella isolated from rivers.</title>
        <authorList>
            <person name="Lu H."/>
        </authorList>
    </citation>
    <scope>NUCLEOTIDE SEQUENCE [LARGE SCALE GENOMIC DNA]</scope>
    <source>
        <strain evidence="2 3">LMG 21963</strain>
    </source>
</reference>
<gene>
    <name evidence="2" type="ORF">VB264_18180</name>
</gene>
<name>A0ABU5QS97_9BACT</name>